<feature type="transmembrane region" description="Helical" evidence="5">
    <location>
        <begin position="186"/>
        <end position="204"/>
    </location>
</feature>
<feature type="transmembrane region" description="Helical" evidence="5">
    <location>
        <begin position="12"/>
        <end position="32"/>
    </location>
</feature>
<name>H5UWY1_ATLHE</name>
<dbReference type="GO" id="GO:0016020">
    <property type="term" value="C:membrane"/>
    <property type="evidence" value="ECO:0007669"/>
    <property type="project" value="UniProtKB-SubCell"/>
</dbReference>
<feature type="transmembrane region" description="Helical" evidence="5">
    <location>
        <begin position="39"/>
        <end position="58"/>
    </location>
</feature>
<evidence type="ECO:0000256" key="1">
    <source>
        <dbReference type="ARBA" id="ARBA00004141"/>
    </source>
</evidence>
<evidence type="ECO:0008006" key="11">
    <source>
        <dbReference type="Google" id="ProtNLM"/>
    </source>
</evidence>
<dbReference type="InterPro" id="IPR051533">
    <property type="entry name" value="WaaL-like"/>
</dbReference>
<dbReference type="InterPro" id="IPR031726">
    <property type="entry name" value="PglL_A"/>
</dbReference>
<dbReference type="PANTHER" id="PTHR37422:SF21">
    <property type="entry name" value="EXOQ-LIKE PROTEIN"/>
    <property type="match status" value="1"/>
</dbReference>
<accession>H5UWY1</accession>
<keyword evidence="4 5" id="KW-0472">Membrane</keyword>
<dbReference type="EMBL" id="BAFF01000001">
    <property type="protein sequence ID" value="GAB50412.1"/>
    <property type="molecule type" value="Genomic_DNA"/>
</dbReference>
<gene>
    <name evidence="9" type="ORF">EH105704_01_04220</name>
</gene>
<dbReference type="eggNOG" id="COG3307">
    <property type="taxonomic scope" value="Bacteria"/>
</dbReference>
<evidence type="ECO:0000259" key="8">
    <source>
        <dbReference type="Pfam" id="PF15864"/>
    </source>
</evidence>
<sequence>MGGAGLNLPQNILSWIVIEVIVLIAGMTAIWQKNMRWDMPLVFFAAGAMLLTLPLLWSPSSFRLFALARFAGLVGGVIFYLALLQYSLDGRLKRHIVMLIVTAAALQCALVIYQASQNSVENMMEFVPGTRPYGIFQQVNVLASFIATGYCCAGWLLYRARSWGWRWVWLSAIALFVVMLDLLQSRAGIIGALLYTLFILAIRFRARHKGMFTLLVAVVSLSLLALHIIKFYGSGSAFLQHFGSVEKGHSTLERWIMIKTSWKMIVAHPFSGWGYGSFEYIASRFSLADYQHLLNAEHPHNEVLFEWAEGGLLALAGMLTIVVGAMWMLRRAPRSGIALWGVMLPIVFHMMVEYPLLQSVPHWFTLLLLCRLAVCRRAFTLPKRSLKISWLMPATAAAGLIFMLTGFKTGSVLTAFERGGMQDFTAASAVINPWIQWDRWQYDEHSALLIRYNQTRDPALLERYSQWAMRYLERRNDLQVFENIARINKFDPRTERTQWLNRQWREYYVTLAGALQQNNRQLQQ</sequence>
<feature type="domain" description="O-antigen ligase-related" evidence="6">
    <location>
        <begin position="172"/>
        <end position="317"/>
    </location>
</feature>
<keyword evidence="10" id="KW-1185">Reference proteome</keyword>
<keyword evidence="3 5" id="KW-1133">Transmembrane helix</keyword>
<dbReference type="Pfam" id="PF04932">
    <property type="entry name" value="Wzy_C"/>
    <property type="match status" value="1"/>
</dbReference>
<organism evidence="9 10">
    <name type="scientific">Atlantibacter hermannii NBRC 105704</name>
    <dbReference type="NCBI Taxonomy" id="1115512"/>
    <lineage>
        <taxon>Bacteria</taxon>
        <taxon>Pseudomonadati</taxon>
        <taxon>Pseudomonadota</taxon>
        <taxon>Gammaproteobacteria</taxon>
        <taxon>Enterobacterales</taxon>
        <taxon>Enterobacteriaceae</taxon>
        <taxon>Atlantibacter</taxon>
    </lineage>
</organism>
<feature type="transmembrane region" description="Helical" evidence="5">
    <location>
        <begin position="164"/>
        <end position="180"/>
    </location>
</feature>
<protein>
    <recommendedName>
        <fullName evidence="11">O-antigen polymerase</fullName>
    </recommendedName>
</protein>
<feature type="transmembrane region" description="Helical" evidence="5">
    <location>
        <begin position="211"/>
        <end position="229"/>
    </location>
</feature>
<feature type="domain" description="Virulence factor membrane-bound polymerase C-terminal" evidence="7">
    <location>
        <begin position="338"/>
        <end position="517"/>
    </location>
</feature>
<dbReference type="Proteomes" id="UP000010297">
    <property type="component" value="Unassembled WGS sequence"/>
</dbReference>
<dbReference type="InterPro" id="IPR007016">
    <property type="entry name" value="O-antigen_ligase-rel_domated"/>
</dbReference>
<evidence type="ECO:0000313" key="9">
    <source>
        <dbReference type="EMBL" id="GAB50412.1"/>
    </source>
</evidence>
<dbReference type="AlphaFoldDB" id="H5UWY1"/>
<reference evidence="9 10" key="1">
    <citation type="submission" date="2012-02" db="EMBL/GenBank/DDBJ databases">
        <title>Whole genome shotgun sequence of Escherichia hermannii NBRC 105704.</title>
        <authorList>
            <person name="Yoshida I."/>
            <person name="Hosoyama A."/>
            <person name="Tsuchikane K."/>
            <person name="Katsumata H."/>
            <person name="Yamazaki S."/>
            <person name="Fujita N."/>
        </authorList>
    </citation>
    <scope>NUCLEOTIDE SEQUENCE [LARGE SCALE GENOMIC DNA]</scope>
    <source>
        <strain evidence="9 10">NBRC 105704</strain>
    </source>
</reference>
<evidence type="ECO:0000313" key="10">
    <source>
        <dbReference type="Proteomes" id="UP000010297"/>
    </source>
</evidence>
<comment type="caution">
    <text evidence="9">The sequence shown here is derived from an EMBL/GenBank/DDBJ whole genome shotgun (WGS) entry which is preliminary data.</text>
</comment>
<feature type="transmembrane region" description="Helical" evidence="5">
    <location>
        <begin position="64"/>
        <end position="84"/>
    </location>
</feature>
<dbReference type="InterPro" id="IPR021797">
    <property type="entry name" value="Wzy_C_2"/>
</dbReference>
<dbReference type="Pfam" id="PF15864">
    <property type="entry name" value="PglL_A"/>
    <property type="match status" value="1"/>
</dbReference>
<feature type="transmembrane region" description="Helical" evidence="5">
    <location>
        <begin position="135"/>
        <end position="157"/>
    </location>
</feature>
<feature type="transmembrane region" description="Helical" evidence="5">
    <location>
        <begin position="96"/>
        <end position="115"/>
    </location>
</feature>
<feature type="transmembrane region" description="Helical" evidence="5">
    <location>
        <begin position="388"/>
        <end position="407"/>
    </location>
</feature>
<feature type="transmembrane region" description="Helical" evidence="5">
    <location>
        <begin position="336"/>
        <end position="354"/>
    </location>
</feature>
<evidence type="ECO:0000256" key="4">
    <source>
        <dbReference type="ARBA" id="ARBA00023136"/>
    </source>
</evidence>
<proteinExistence type="predicted"/>
<dbReference type="PANTHER" id="PTHR37422">
    <property type="entry name" value="TEICHURONIC ACID BIOSYNTHESIS PROTEIN TUAE"/>
    <property type="match status" value="1"/>
</dbReference>
<evidence type="ECO:0000256" key="2">
    <source>
        <dbReference type="ARBA" id="ARBA00022692"/>
    </source>
</evidence>
<evidence type="ECO:0000256" key="3">
    <source>
        <dbReference type="ARBA" id="ARBA00022989"/>
    </source>
</evidence>
<evidence type="ECO:0000259" key="7">
    <source>
        <dbReference type="Pfam" id="PF11846"/>
    </source>
</evidence>
<feature type="domain" description="Protein glycosylation ligase" evidence="8">
    <location>
        <begin position="132"/>
        <end position="157"/>
    </location>
</feature>
<feature type="transmembrane region" description="Helical" evidence="5">
    <location>
        <begin position="310"/>
        <end position="329"/>
    </location>
</feature>
<keyword evidence="2 5" id="KW-0812">Transmembrane</keyword>
<dbReference type="Pfam" id="PF11846">
    <property type="entry name" value="Wzy_C_2"/>
    <property type="match status" value="1"/>
</dbReference>
<comment type="subcellular location">
    <subcellularLocation>
        <location evidence="1">Membrane</location>
        <topology evidence="1">Multi-pass membrane protein</topology>
    </subcellularLocation>
</comment>
<evidence type="ECO:0000256" key="5">
    <source>
        <dbReference type="SAM" id="Phobius"/>
    </source>
</evidence>
<evidence type="ECO:0000259" key="6">
    <source>
        <dbReference type="Pfam" id="PF04932"/>
    </source>
</evidence>